<feature type="domain" description="DUF7587" evidence="3">
    <location>
        <begin position="28"/>
        <end position="187"/>
    </location>
</feature>
<feature type="region of interest" description="Disordered" evidence="1">
    <location>
        <begin position="361"/>
        <end position="380"/>
    </location>
</feature>
<name>A0ABR3IRQ7_9AGAR</name>
<keyword evidence="2" id="KW-1133">Transmembrane helix</keyword>
<evidence type="ECO:0000313" key="4">
    <source>
        <dbReference type="EMBL" id="KAL0945981.1"/>
    </source>
</evidence>
<gene>
    <name evidence="4" type="ORF">HGRIS_012259</name>
</gene>
<dbReference type="Pfam" id="PF24494">
    <property type="entry name" value="DUF7587"/>
    <property type="match status" value="1"/>
</dbReference>
<evidence type="ECO:0000313" key="5">
    <source>
        <dbReference type="Proteomes" id="UP001556367"/>
    </source>
</evidence>
<dbReference type="EMBL" id="JASNQZ010000015">
    <property type="protein sequence ID" value="KAL0945981.1"/>
    <property type="molecule type" value="Genomic_DNA"/>
</dbReference>
<feature type="region of interest" description="Disordered" evidence="1">
    <location>
        <begin position="559"/>
        <end position="591"/>
    </location>
</feature>
<evidence type="ECO:0000256" key="2">
    <source>
        <dbReference type="SAM" id="Phobius"/>
    </source>
</evidence>
<reference evidence="5" key="1">
    <citation type="submission" date="2024-06" db="EMBL/GenBank/DDBJ databases">
        <title>Multi-omics analyses provide insights into the biosynthesis of the anticancer antibiotic pleurotin in Hohenbuehelia grisea.</title>
        <authorList>
            <person name="Weaver J.A."/>
            <person name="Alberti F."/>
        </authorList>
    </citation>
    <scope>NUCLEOTIDE SEQUENCE [LARGE SCALE GENOMIC DNA]</scope>
    <source>
        <strain evidence="5">T-177</strain>
    </source>
</reference>
<protein>
    <recommendedName>
        <fullName evidence="3">DUF7587 domain-containing protein</fullName>
    </recommendedName>
</protein>
<comment type="caution">
    <text evidence="4">The sequence shown here is derived from an EMBL/GenBank/DDBJ whole genome shotgun (WGS) entry which is preliminary data.</text>
</comment>
<organism evidence="4 5">
    <name type="scientific">Hohenbuehelia grisea</name>
    <dbReference type="NCBI Taxonomy" id="104357"/>
    <lineage>
        <taxon>Eukaryota</taxon>
        <taxon>Fungi</taxon>
        <taxon>Dikarya</taxon>
        <taxon>Basidiomycota</taxon>
        <taxon>Agaricomycotina</taxon>
        <taxon>Agaricomycetes</taxon>
        <taxon>Agaricomycetidae</taxon>
        <taxon>Agaricales</taxon>
        <taxon>Pleurotineae</taxon>
        <taxon>Pleurotaceae</taxon>
        <taxon>Hohenbuehelia</taxon>
    </lineage>
</organism>
<feature type="transmembrane region" description="Helical" evidence="2">
    <location>
        <begin position="661"/>
        <end position="679"/>
    </location>
</feature>
<keyword evidence="5" id="KW-1185">Reference proteome</keyword>
<evidence type="ECO:0000259" key="3">
    <source>
        <dbReference type="Pfam" id="PF24494"/>
    </source>
</evidence>
<keyword evidence="2" id="KW-0812">Transmembrane</keyword>
<feature type="compositionally biased region" description="Basic and acidic residues" evidence="1">
    <location>
        <begin position="569"/>
        <end position="581"/>
    </location>
</feature>
<sequence>MADAAPATRTMSVSEPNLDGSHVQTERTFLFRIYTPKKTAKSAEADGPYFVGPLFDGDFSSSPASLSEGQLPFQSKNSTYDDAVRHLDWTTRSSSPFISASFSFVWSLWEALRRYRMNIKHDIHIAVIDATGISDRYVATLDLLKRGIEGQLHRNHSQWTNFARESQSVLVYGTIPKSAVYTSIPLLSLLDKLPSYLLHSDASPIEKPLGSIGRVAWDSSQRKTSFKRFTQDIFGRFRRLPLESRLRDTTAGSVRLAIAFLQPWFHTVVRSDFNQAVDVTSRLALDISQWPSHWWPQEHQTKIESIVKAMAVVVAEEVRDSGTRANVVDFAMLRAAVDGLSRAAERQRPLLAHHPLAVSPSPIHLHSAQSNEHTTRGHEETEIQKDMLESGVTTTDELPSVDVRDVVGGISVTRPDATHPADCAPPAEALSIQILPASDLINLDEVYPSPTLSIADLLLPVQESLAVAHDGAAVLDPLLCPDLLHMPISAAIVPLEAPLTFFARDDAVSLHESDSSDSASEPASPMLSRRHLQEYTDTEATDTDCGEMDWEVLGAEEYPSLDPPVVETAKSETEQNVHDAETTPTRGSDEVNANDRATVHDAVSISSTGDCTPIDDRTPTAETIRGVWYDVRATTTANVKPTRDTPAEHHPRDRASASETASYVLTCFLIGSFIALCVLSPHRRSITHQFT</sequence>
<keyword evidence="2" id="KW-0472">Membrane</keyword>
<dbReference type="InterPro" id="IPR056009">
    <property type="entry name" value="DUF7587"/>
</dbReference>
<proteinExistence type="predicted"/>
<accession>A0ABR3IRQ7</accession>
<dbReference type="Proteomes" id="UP001556367">
    <property type="component" value="Unassembled WGS sequence"/>
</dbReference>
<evidence type="ECO:0000256" key="1">
    <source>
        <dbReference type="SAM" id="MobiDB-lite"/>
    </source>
</evidence>